<accession>A0A9P6ZWV6</accession>
<proteinExistence type="predicted"/>
<dbReference type="AlphaFoldDB" id="A0A9P6ZWV6"/>
<protein>
    <submittedName>
        <fullName evidence="1">Uncharacterized protein</fullName>
    </submittedName>
</protein>
<evidence type="ECO:0000313" key="1">
    <source>
        <dbReference type="EMBL" id="KAG1777883.1"/>
    </source>
</evidence>
<name>A0A9P6ZWV6_9AGAM</name>
<dbReference type="EMBL" id="JABBWD010000018">
    <property type="protein sequence ID" value="KAG1777883.1"/>
    <property type="molecule type" value="Genomic_DNA"/>
</dbReference>
<evidence type="ECO:0000313" key="2">
    <source>
        <dbReference type="Proteomes" id="UP000714275"/>
    </source>
</evidence>
<reference evidence="1" key="1">
    <citation type="journal article" date="2020" name="New Phytol.">
        <title>Comparative genomics reveals dynamic genome evolution in host specialist ectomycorrhizal fungi.</title>
        <authorList>
            <person name="Lofgren L.A."/>
            <person name="Nguyen N.H."/>
            <person name="Vilgalys R."/>
            <person name="Ruytinx J."/>
            <person name="Liao H.L."/>
            <person name="Branco S."/>
            <person name="Kuo A."/>
            <person name="LaButti K."/>
            <person name="Lipzen A."/>
            <person name="Andreopoulos W."/>
            <person name="Pangilinan J."/>
            <person name="Riley R."/>
            <person name="Hundley H."/>
            <person name="Na H."/>
            <person name="Barry K."/>
            <person name="Grigoriev I.V."/>
            <person name="Stajich J.E."/>
            <person name="Kennedy P.G."/>
        </authorList>
    </citation>
    <scope>NUCLEOTIDE SEQUENCE</scope>
    <source>
        <strain evidence="1">DOB743</strain>
    </source>
</reference>
<comment type="caution">
    <text evidence="1">The sequence shown here is derived from an EMBL/GenBank/DDBJ whole genome shotgun (WGS) entry which is preliminary data.</text>
</comment>
<sequence>MTISTLRSLSVSIKDLNAMSIQDSSDSEANLMMDLVQAKCGIFQAQKVLADSVLQENEVLSSLLRFQAETAGKRLDDADLGLGYMQVMFKKHGWIRHPQEHLCKSGCLHAVHYELNNSGTSKSGRNGDSLEMTMVSIEEDITKVWVTIGLSKLVKFDTVTKIMKLDQIVPVFLNKVIFLCQTPKSLQPLNALNHLHIGTLVDYHSLNQD</sequence>
<gene>
    <name evidence="1" type="ORF">EV702DRAFT_1044916</name>
</gene>
<dbReference type="Proteomes" id="UP000714275">
    <property type="component" value="Unassembled WGS sequence"/>
</dbReference>
<organism evidence="1 2">
    <name type="scientific">Suillus placidus</name>
    <dbReference type="NCBI Taxonomy" id="48579"/>
    <lineage>
        <taxon>Eukaryota</taxon>
        <taxon>Fungi</taxon>
        <taxon>Dikarya</taxon>
        <taxon>Basidiomycota</taxon>
        <taxon>Agaricomycotina</taxon>
        <taxon>Agaricomycetes</taxon>
        <taxon>Agaricomycetidae</taxon>
        <taxon>Boletales</taxon>
        <taxon>Suillineae</taxon>
        <taxon>Suillaceae</taxon>
        <taxon>Suillus</taxon>
    </lineage>
</organism>
<dbReference type="OrthoDB" id="2673054at2759"/>
<keyword evidence="2" id="KW-1185">Reference proteome</keyword>